<reference key="1">
    <citation type="submission" date="2010-11" db="EMBL/GenBank/DDBJ databases">
        <title>The complete genome of Leadbetterella byssophila DSM 17132.</title>
        <authorList>
            <consortium name="US DOE Joint Genome Institute (JGI-PGF)"/>
            <person name="Lucas S."/>
            <person name="Copeland A."/>
            <person name="Lapidus A."/>
            <person name="Glavina del Rio T."/>
            <person name="Dalin E."/>
            <person name="Tice H."/>
            <person name="Bruce D."/>
            <person name="Goodwin L."/>
            <person name="Pitluck S."/>
            <person name="Kyrpides N."/>
            <person name="Mavromatis K."/>
            <person name="Ivanova N."/>
            <person name="Teshima H."/>
            <person name="Brettin T."/>
            <person name="Detter J.C."/>
            <person name="Han C."/>
            <person name="Tapia R."/>
            <person name="Land M."/>
            <person name="Hauser L."/>
            <person name="Markowitz V."/>
            <person name="Cheng J.-F."/>
            <person name="Hugenholtz P."/>
            <person name="Woyke T."/>
            <person name="Wu D."/>
            <person name="Tindall B."/>
            <person name="Pomrenke H.G."/>
            <person name="Brambilla E."/>
            <person name="Klenk H.-P."/>
            <person name="Eisen J.A."/>
        </authorList>
    </citation>
    <scope>NUCLEOTIDE SEQUENCE [LARGE SCALE GENOMIC DNA]</scope>
    <source>
        <strain>DSM 17132</strain>
    </source>
</reference>
<dbReference type="KEGG" id="lby:Lbys_1624"/>
<name>E4RYT5_LEAB4</name>
<dbReference type="eggNOG" id="COG4677">
    <property type="taxonomic scope" value="Bacteria"/>
</dbReference>
<dbReference type="GO" id="GO:0016829">
    <property type="term" value="F:lyase activity"/>
    <property type="evidence" value="ECO:0007669"/>
    <property type="project" value="UniProtKB-KW"/>
</dbReference>
<dbReference type="Pfam" id="PF09492">
    <property type="entry name" value="Pec_lyase"/>
    <property type="match status" value="1"/>
</dbReference>
<organism evidence="1 2">
    <name type="scientific">Leadbetterella byssophila (strain DSM 17132 / JCM 16389 / KACC 11308 / NBRC 106382 / 4M15)</name>
    <dbReference type="NCBI Taxonomy" id="649349"/>
    <lineage>
        <taxon>Bacteria</taxon>
        <taxon>Pseudomonadati</taxon>
        <taxon>Bacteroidota</taxon>
        <taxon>Cytophagia</taxon>
        <taxon>Cytophagales</taxon>
        <taxon>Leadbetterellaceae</taxon>
        <taxon>Leadbetterella</taxon>
    </lineage>
</organism>
<evidence type="ECO:0000313" key="2">
    <source>
        <dbReference type="Proteomes" id="UP000007435"/>
    </source>
</evidence>
<reference evidence="1 2" key="2">
    <citation type="journal article" date="2011" name="Stand. Genomic Sci.">
        <title>Complete genome sequence of Leadbetterella byssophila type strain (4M15).</title>
        <authorList>
            <person name="Abt B."/>
            <person name="Teshima H."/>
            <person name="Lucas S."/>
            <person name="Lapidus A."/>
            <person name="Del Rio T.G."/>
            <person name="Nolan M."/>
            <person name="Tice H."/>
            <person name="Cheng J.F."/>
            <person name="Pitluck S."/>
            <person name="Liolios K."/>
            <person name="Pagani I."/>
            <person name="Ivanova N."/>
            <person name="Mavromatis K."/>
            <person name="Pati A."/>
            <person name="Tapia R."/>
            <person name="Han C."/>
            <person name="Goodwin L."/>
            <person name="Chen A."/>
            <person name="Palaniappan K."/>
            <person name="Land M."/>
            <person name="Hauser L."/>
            <person name="Chang Y.J."/>
            <person name="Jeffries C.D."/>
            <person name="Rohde M."/>
            <person name="Goker M."/>
            <person name="Tindall B.J."/>
            <person name="Detter J.C."/>
            <person name="Woyke T."/>
            <person name="Bristow J."/>
            <person name="Eisen J.A."/>
            <person name="Markowitz V."/>
            <person name="Hugenholtz P."/>
            <person name="Klenk H.P."/>
            <person name="Kyrpides N.C."/>
        </authorList>
    </citation>
    <scope>NUCLEOTIDE SEQUENCE [LARGE SCALE GENOMIC DNA]</scope>
    <source>
        <strain evidence="2">DSM 17132 / JCM 16389 / KACC 11308 / NBRC 106382 / 4M15</strain>
    </source>
</reference>
<dbReference type="RefSeq" id="WP_013408381.1">
    <property type="nucleotide sequence ID" value="NC_014655.1"/>
</dbReference>
<evidence type="ECO:0000313" key="1">
    <source>
        <dbReference type="EMBL" id="ADQ17332.1"/>
    </source>
</evidence>
<keyword evidence="1" id="KW-0456">Lyase</keyword>
<dbReference type="STRING" id="649349.Lbys_1624"/>
<dbReference type="EMBL" id="CP002305">
    <property type="protein sequence ID" value="ADQ17332.1"/>
    <property type="molecule type" value="Genomic_DNA"/>
</dbReference>
<dbReference type="NCBIfam" id="TIGR02474">
    <property type="entry name" value="pec_lyase"/>
    <property type="match status" value="1"/>
</dbReference>
<dbReference type="SUPFAM" id="SSF81853">
    <property type="entry name" value="Family 10 polysaccharide lyase"/>
    <property type="match status" value="1"/>
</dbReference>
<dbReference type="OrthoDB" id="9804686at2"/>
<dbReference type="Proteomes" id="UP000007435">
    <property type="component" value="Chromosome"/>
</dbReference>
<sequence length="343" mass="39723">MIKLPILYALIVLFWACQKQVPSSQITDPVAERMLVYQRDNGGWPQPNGDPIDYEKELSPAEKEKIESEKHFEDTTIDDDATTREIRYLVEAYSNTKNHHYLHAAKKGILYLINAQNSAGGWGQFFPDTSSYRKHITFNDNSMIHVLEVLKKVSEGKESYEVLQKEFSYPARLAVEKGIQCILKCQYKQGNTLTVWCAQHDRNTLQPASARTFELASLSGSESVQILKFLMELETPSEDIKKSIQSGVAWFEKVKILDREVETLYDENGKAIDRRLKFSPGKILWGRFYDLQTNQPFVVGRDGIKKEKLEEIELERRLGYSYFGTYAEKLLKTDYPAWRQKWL</sequence>
<dbReference type="Gene3D" id="1.50.10.20">
    <property type="match status" value="1"/>
</dbReference>
<dbReference type="CAZy" id="PL10">
    <property type="family name" value="Polysaccharide Lyase Family 10"/>
</dbReference>
<protein>
    <submittedName>
        <fullName evidence="1">Pectate lyase</fullName>
    </submittedName>
</protein>
<dbReference type="AlphaFoldDB" id="E4RYT5"/>
<dbReference type="HOGENOM" id="CLU_053823_0_0_10"/>
<proteinExistence type="predicted"/>
<dbReference type="InterPro" id="IPR012669">
    <property type="entry name" value="Pectate_lyase"/>
</dbReference>
<gene>
    <name evidence="1" type="ordered locus">Lbys_1624</name>
</gene>
<keyword evidence="2" id="KW-1185">Reference proteome</keyword>
<accession>E4RYT5</accession>